<keyword evidence="2" id="KW-1185">Reference proteome</keyword>
<dbReference type="SUPFAM" id="SSF55729">
    <property type="entry name" value="Acyl-CoA N-acyltransferases (Nat)"/>
    <property type="match status" value="1"/>
</dbReference>
<dbReference type="RefSeq" id="WP_060177894.1">
    <property type="nucleotide sequence ID" value="NZ_JBHYUY010000023.1"/>
</dbReference>
<accession>A0ABX3G8F1</accession>
<dbReference type="Proteomes" id="UP000187151">
    <property type="component" value="Unassembled WGS sequence"/>
</dbReference>
<evidence type="ECO:0000313" key="2">
    <source>
        <dbReference type="Proteomes" id="UP000187151"/>
    </source>
</evidence>
<dbReference type="EMBL" id="MQUR01000008">
    <property type="protein sequence ID" value="OLZ71764.1"/>
    <property type="molecule type" value="Genomic_DNA"/>
</dbReference>
<comment type="caution">
    <text evidence="1">The sequence shown here is derived from an EMBL/GenBank/DDBJ whole genome shotgun (WGS) entry which is preliminary data.</text>
</comment>
<name>A0ABX3G8F1_9ACTN</name>
<gene>
    <name evidence="1" type="ORF">AVW11_05865</name>
</gene>
<dbReference type="InterPro" id="IPR016181">
    <property type="entry name" value="Acyl_CoA_acyltransferase"/>
</dbReference>
<evidence type="ECO:0000313" key="1">
    <source>
        <dbReference type="EMBL" id="OLZ71764.1"/>
    </source>
</evidence>
<protein>
    <submittedName>
        <fullName evidence="1">GCN5 family acetyltransferase</fullName>
    </submittedName>
</protein>
<dbReference type="Gene3D" id="3.40.630.30">
    <property type="match status" value="1"/>
</dbReference>
<proteinExistence type="predicted"/>
<reference evidence="1 2" key="1">
    <citation type="submission" date="2016-01" db="EMBL/GenBank/DDBJ databases">
        <title>Streptomyces amritsarensis strain MTCC 11845 genome sequencing and assembly.</title>
        <authorList>
            <person name="Sharma D."/>
            <person name="Nair G.R."/>
            <person name="Kaur G."/>
            <person name="Manhas R.K."/>
            <person name="Mayilraj S."/>
        </authorList>
    </citation>
    <scope>NUCLEOTIDE SEQUENCE [LARGE SCALE GENOMIC DNA]</scope>
    <source>
        <strain evidence="1 2">MTCC 11845</strain>
    </source>
</reference>
<sequence>MKQTEALIRLYDVPPSGPALEPGGPPSSPPHAAPYVPWFKPAAGPRAETFVELHGDGAVLGRCGINTRGPGTVGPCEVSAAVTAALRAQVYWLLVHVALERLEWLGYAYALVTVDEHADGFPPALRQASWWVPDPTGHKSAVSRDDKSLEWADLFIDLRTWTPSDTPTSLTVNGRDLWVRRPEASEALLLVDWLRETFGGGWASEIQRSFSRDPISSVIVVDRDKALAPKDRLLGFLAYDTARLGMLSTIALVPEARGHDLALSVALIEECLREARASGMSYAVLGGVGEARLAALRAFSALWTIPGSCPGIFGRGVRN</sequence>
<organism evidence="1 2">
    <name type="scientific">Streptomyces amritsarensis</name>
    <dbReference type="NCBI Taxonomy" id="681158"/>
    <lineage>
        <taxon>Bacteria</taxon>
        <taxon>Bacillati</taxon>
        <taxon>Actinomycetota</taxon>
        <taxon>Actinomycetes</taxon>
        <taxon>Kitasatosporales</taxon>
        <taxon>Streptomycetaceae</taxon>
        <taxon>Streptomyces</taxon>
    </lineage>
</organism>